<organism evidence="1 2">
    <name type="scientific">Anabaena azotica FACHB-119</name>
    <dbReference type="NCBI Taxonomy" id="947527"/>
    <lineage>
        <taxon>Bacteria</taxon>
        <taxon>Bacillati</taxon>
        <taxon>Cyanobacteriota</taxon>
        <taxon>Cyanophyceae</taxon>
        <taxon>Nostocales</taxon>
        <taxon>Nostocaceae</taxon>
        <taxon>Anabaena</taxon>
        <taxon>Anabaena azotica</taxon>
    </lineage>
</organism>
<evidence type="ECO:0000313" key="2">
    <source>
        <dbReference type="Proteomes" id="UP000661112"/>
    </source>
</evidence>
<dbReference type="EMBL" id="JACJSG010000004">
    <property type="protein sequence ID" value="MBD2499781.1"/>
    <property type="molecule type" value="Genomic_DNA"/>
</dbReference>
<evidence type="ECO:0000313" key="1">
    <source>
        <dbReference type="EMBL" id="MBD2499781.1"/>
    </source>
</evidence>
<comment type="caution">
    <text evidence="1">The sequence shown here is derived from an EMBL/GenBank/DDBJ whole genome shotgun (WGS) entry which is preliminary data.</text>
</comment>
<accession>A0ABR8D062</accession>
<name>A0ABR8D062_9NOST</name>
<protein>
    <recommendedName>
        <fullName evidence="3">Zorya protein ZorC EH domain-containing protein</fullName>
    </recommendedName>
</protein>
<dbReference type="RefSeq" id="WP_190467285.1">
    <property type="nucleotide sequence ID" value="NZ_JACJSG010000004.1"/>
</dbReference>
<evidence type="ECO:0008006" key="3">
    <source>
        <dbReference type="Google" id="ProtNLM"/>
    </source>
</evidence>
<proteinExistence type="predicted"/>
<reference evidence="1 2" key="1">
    <citation type="journal article" date="2020" name="ISME J.">
        <title>Comparative genomics reveals insights into cyanobacterial evolution and habitat adaptation.</title>
        <authorList>
            <person name="Chen M.Y."/>
            <person name="Teng W.K."/>
            <person name="Zhao L."/>
            <person name="Hu C.X."/>
            <person name="Zhou Y.K."/>
            <person name="Han B.P."/>
            <person name="Song L.R."/>
            <person name="Shu W.S."/>
        </authorList>
    </citation>
    <scope>NUCLEOTIDE SEQUENCE [LARGE SCALE GENOMIC DNA]</scope>
    <source>
        <strain evidence="1 2">FACHB-119</strain>
    </source>
</reference>
<keyword evidence="2" id="KW-1185">Reference proteome</keyword>
<sequence>MSINAFVDQGFSPGREFCEKFLSSSEFTVETLQLISSGASRAKKGELALNIVNALEAGKLTADEILLAYVKQSRTWLSLKKGACTVTPQLNSAASLLQEFGNEGWYGPIHEPNQPNKKWYIRTRRIVDYVRRGSGDASQTDERYIRWSVIAELAQDYVALSWNGFTFSSITSERIEPSQFPFWHHIPVFFDELAEHCRVQWSYPNLHKLVLHDMWDKYLNHSPYKWRHLRIRAEASGLAINAHSAGVQEIDVKGLQALSEKLANSVLDKLGLVGDPEKIHDAEEAILLTLVQKWGTKSYEFQLDQELSQAEMEIDELKKVKIKRLLKAHCYFGLKPNSTTQDSLQHLKCYSGYYGGSTSVLEFLLRELGL</sequence>
<dbReference type="Proteomes" id="UP000661112">
    <property type="component" value="Unassembled WGS sequence"/>
</dbReference>
<gene>
    <name evidence="1" type="ORF">H6G83_03960</name>
</gene>